<sequence>MFKGISTARGCQDLSWGSGPLVGIRTSRGCQDLSRGVRTSRGDQDLESWGSGPLVGTRTSRGDQDLSWGSGLLVGSQDLSWVSGPLVGTGPLVGIRTSRGGQDLESWGQDLSWVLRTSRGCQESGPLVVLRTSRGCQESGPYVGIRTSHERTGQTTREDRTERRTGGTGGGQIQEDGRSAGPGDGTDPRAAADSCLTRTRASVPAGKNPLIRVYCRITSVHCLSDPLHEPRSEWAKNKHGAAVLSFS</sequence>
<accession>A0AAW0Q0U3</accession>
<keyword evidence="3" id="KW-1185">Reference proteome</keyword>
<dbReference type="Proteomes" id="UP001460270">
    <property type="component" value="Unassembled WGS sequence"/>
</dbReference>
<gene>
    <name evidence="2" type="ORF">WMY93_000411</name>
</gene>
<evidence type="ECO:0000256" key="1">
    <source>
        <dbReference type="SAM" id="MobiDB-lite"/>
    </source>
</evidence>
<evidence type="ECO:0000313" key="2">
    <source>
        <dbReference type="EMBL" id="KAK7944683.1"/>
    </source>
</evidence>
<organism evidence="2 3">
    <name type="scientific">Mugilogobius chulae</name>
    <name type="common">yellowstripe goby</name>
    <dbReference type="NCBI Taxonomy" id="88201"/>
    <lineage>
        <taxon>Eukaryota</taxon>
        <taxon>Metazoa</taxon>
        <taxon>Chordata</taxon>
        <taxon>Craniata</taxon>
        <taxon>Vertebrata</taxon>
        <taxon>Euteleostomi</taxon>
        <taxon>Actinopterygii</taxon>
        <taxon>Neopterygii</taxon>
        <taxon>Teleostei</taxon>
        <taxon>Neoteleostei</taxon>
        <taxon>Acanthomorphata</taxon>
        <taxon>Gobiaria</taxon>
        <taxon>Gobiiformes</taxon>
        <taxon>Gobioidei</taxon>
        <taxon>Gobiidae</taxon>
        <taxon>Gobionellinae</taxon>
        <taxon>Mugilogobius</taxon>
    </lineage>
</organism>
<protein>
    <submittedName>
        <fullName evidence="2">Uncharacterized protein</fullName>
    </submittedName>
</protein>
<dbReference type="EMBL" id="JBBPFD010000001">
    <property type="protein sequence ID" value="KAK7944683.1"/>
    <property type="molecule type" value="Genomic_DNA"/>
</dbReference>
<feature type="region of interest" description="Disordered" evidence="1">
    <location>
        <begin position="33"/>
        <end position="62"/>
    </location>
</feature>
<feature type="region of interest" description="Disordered" evidence="1">
    <location>
        <begin position="140"/>
        <end position="193"/>
    </location>
</feature>
<dbReference type="AlphaFoldDB" id="A0AAW0Q0U3"/>
<reference evidence="3" key="1">
    <citation type="submission" date="2024-04" db="EMBL/GenBank/DDBJ databases">
        <title>Salinicola lusitanus LLJ914,a marine bacterium isolated from the Okinawa Trough.</title>
        <authorList>
            <person name="Li J."/>
        </authorList>
    </citation>
    <scope>NUCLEOTIDE SEQUENCE [LARGE SCALE GENOMIC DNA]</scope>
</reference>
<comment type="caution">
    <text evidence="2">The sequence shown here is derived from an EMBL/GenBank/DDBJ whole genome shotgun (WGS) entry which is preliminary data.</text>
</comment>
<name>A0AAW0Q0U3_9GOBI</name>
<proteinExistence type="predicted"/>
<feature type="compositionally biased region" description="Basic and acidic residues" evidence="1">
    <location>
        <begin position="147"/>
        <end position="165"/>
    </location>
</feature>
<evidence type="ECO:0000313" key="3">
    <source>
        <dbReference type="Proteomes" id="UP001460270"/>
    </source>
</evidence>